<organism evidence="1 2">
    <name type="scientific">Pleurodeles waltl</name>
    <name type="common">Iberian ribbed newt</name>
    <dbReference type="NCBI Taxonomy" id="8319"/>
    <lineage>
        <taxon>Eukaryota</taxon>
        <taxon>Metazoa</taxon>
        <taxon>Chordata</taxon>
        <taxon>Craniata</taxon>
        <taxon>Vertebrata</taxon>
        <taxon>Euteleostomi</taxon>
        <taxon>Amphibia</taxon>
        <taxon>Batrachia</taxon>
        <taxon>Caudata</taxon>
        <taxon>Salamandroidea</taxon>
        <taxon>Salamandridae</taxon>
        <taxon>Pleurodelinae</taxon>
        <taxon>Pleurodeles</taxon>
    </lineage>
</organism>
<evidence type="ECO:0000313" key="2">
    <source>
        <dbReference type="Proteomes" id="UP001066276"/>
    </source>
</evidence>
<keyword evidence="2" id="KW-1185">Reference proteome</keyword>
<gene>
    <name evidence="1" type="ORF">NDU88_003829</name>
</gene>
<dbReference type="AlphaFoldDB" id="A0AAV7TRQ6"/>
<comment type="caution">
    <text evidence="1">The sequence shown here is derived from an EMBL/GenBank/DDBJ whole genome shotgun (WGS) entry which is preliminary data.</text>
</comment>
<protein>
    <submittedName>
        <fullName evidence="1">Uncharacterized protein</fullName>
    </submittedName>
</protein>
<evidence type="ECO:0000313" key="1">
    <source>
        <dbReference type="EMBL" id="KAJ1178584.1"/>
    </source>
</evidence>
<reference evidence="1" key="1">
    <citation type="journal article" date="2022" name="bioRxiv">
        <title>Sequencing and chromosome-scale assembly of the giantPleurodeles waltlgenome.</title>
        <authorList>
            <person name="Brown T."/>
            <person name="Elewa A."/>
            <person name="Iarovenko S."/>
            <person name="Subramanian E."/>
            <person name="Araus A.J."/>
            <person name="Petzold A."/>
            <person name="Susuki M."/>
            <person name="Suzuki K.-i.T."/>
            <person name="Hayashi T."/>
            <person name="Toyoda A."/>
            <person name="Oliveira C."/>
            <person name="Osipova E."/>
            <person name="Leigh N.D."/>
            <person name="Simon A."/>
            <person name="Yun M.H."/>
        </authorList>
    </citation>
    <scope>NUCLEOTIDE SEQUENCE</scope>
    <source>
        <strain evidence="1">20211129_DDA</strain>
        <tissue evidence="1">Liver</tissue>
    </source>
</reference>
<accession>A0AAV7TRQ6</accession>
<dbReference type="EMBL" id="JANPWB010000006">
    <property type="protein sequence ID" value="KAJ1178584.1"/>
    <property type="molecule type" value="Genomic_DNA"/>
</dbReference>
<proteinExistence type="predicted"/>
<dbReference type="Proteomes" id="UP001066276">
    <property type="component" value="Chromosome 3_2"/>
</dbReference>
<sequence>MMSAKKGPLLTGEDVLLRLPGVPEKRNGDKAFRSPFVHRVSSQSSFSGLSGNRISGFPLRLRASPLPRYLCEALSPRSERNLIANSEASGAG</sequence>
<name>A0AAV7TRQ6_PLEWA</name>